<dbReference type="PANTHER" id="PTHR43158">
    <property type="entry name" value="SKFA PEPTIDE EXPORT ATP-BINDING PROTEIN SKFE"/>
    <property type="match status" value="1"/>
</dbReference>
<dbReference type="Proteomes" id="UP000310189">
    <property type="component" value="Unassembled WGS sequence"/>
</dbReference>
<dbReference type="Pfam" id="PF00005">
    <property type="entry name" value="ABC_tran"/>
    <property type="match status" value="1"/>
</dbReference>
<dbReference type="InterPro" id="IPR003593">
    <property type="entry name" value="AAA+_ATPase"/>
</dbReference>
<evidence type="ECO:0000259" key="3">
    <source>
        <dbReference type="PROSITE" id="PS50893"/>
    </source>
</evidence>
<dbReference type="GO" id="GO:0016887">
    <property type="term" value="F:ATP hydrolysis activity"/>
    <property type="evidence" value="ECO:0007669"/>
    <property type="project" value="InterPro"/>
</dbReference>
<dbReference type="EMBL" id="SPNW01000028">
    <property type="protein sequence ID" value="TIA89355.1"/>
    <property type="molecule type" value="Genomic_DNA"/>
</dbReference>
<evidence type="ECO:0000313" key="4">
    <source>
        <dbReference type="EMBL" id="TIA89355.1"/>
    </source>
</evidence>
<keyword evidence="1" id="KW-0547">Nucleotide-binding</keyword>
<evidence type="ECO:0000313" key="5">
    <source>
        <dbReference type="Proteomes" id="UP000310189"/>
    </source>
</evidence>
<reference evidence="4 5" key="1">
    <citation type="submission" date="2019-03" db="EMBL/GenBank/DDBJ databases">
        <title>Sequencing 23 genomes of Wallemia ichthyophaga.</title>
        <authorList>
            <person name="Gostincar C."/>
        </authorList>
    </citation>
    <scope>NUCLEOTIDE SEQUENCE [LARGE SCALE GENOMIC DNA]</scope>
    <source>
        <strain evidence="4 5">EXF-5753</strain>
    </source>
</reference>
<comment type="caution">
    <text evidence="4">The sequence shown here is derived from an EMBL/GenBank/DDBJ whole genome shotgun (WGS) entry which is preliminary data.</text>
</comment>
<sequence>MESAGEMTPVGKNDTMMSVEGDKNAAISVRDLSFSFNQADETALKNLSMDVEAGSRCLLVGANGAGKSTLLRILAGKRLTKGHVQVHGRDVFQNPPSGITYLGTEWAMNPVVRGDIRVSEFLDSVGGFRHKERRNTLLNILDVNLDWRMHMISDGERRRVQLVMGLMVPWTLLLLDEVTVDLDVVVRTDLINFLIEESKERNATILFSNDLDRHTKPTKHSTVDGLFNFPTHVLHLRLGSNVGNPEPWPLVAHSPLNDIIKQSNIEASPLLKLALAWLREDLVYRREYEKSMDKRRGARDETTDSETFYSRFDYVSGVSHDCVMLTNGQWKGR</sequence>
<dbReference type="InterPro" id="IPR027417">
    <property type="entry name" value="P-loop_NTPase"/>
</dbReference>
<dbReference type="SMART" id="SM00382">
    <property type="entry name" value="AAA"/>
    <property type="match status" value="1"/>
</dbReference>
<dbReference type="Gene3D" id="3.40.50.300">
    <property type="entry name" value="P-loop containing nucleotide triphosphate hydrolases"/>
    <property type="match status" value="1"/>
</dbReference>
<dbReference type="GO" id="GO:0005524">
    <property type="term" value="F:ATP binding"/>
    <property type="evidence" value="ECO:0007669"/>
    <property type="project" value="UniProtKB-KW"/>
</dbReference>
<dbReference type="PROSITE" id="PS50893">
    <property type="entry name" value="ABC_TRANSPORTER_2"/>
    <property type="match status" value="1"/>
</dbReference>
<evidence type="ECO:0000256" key="1">
    <source>
        <dbReference type="ARBA" id="ARBA00022741"/>
    </source>
</evidence>
<feature type="domain" description="ABC transporter" evidence="3">
    <location>
        <begin position="27"/>
        <end position="263"/>
    </location>
</feature>
<dbReference type="AlphaFoldDB" id="A0A4T0FNI0"/>
<keyword evidence="2" id="KW-0067">ATP-binding</keyword>
<protein>
    <recommendedName>
        <fullName evidence="3">ABC transporter domain-containing protein</fullName>
    </recommendedName>
</protein>
<dbReference type="PANTHER" id="PTHR43158:SF2">
    <property type="entry name" value="SKFA PEPTIDE EXPORT ATP-BINDING PROTEIN SKFE"/>
    <property type="match status" value="1"/>
</dbReference>
<name>A0A4T0FNI0_9BASI</name>
<gene>
    <name evidence="4" type="ORF">E3P99_02095</name>
</gene>
<dbReference type="OrthoDB" id="6512918at2759"/>
<dbReference type="SUPFAM" id="SSF52540">
    <property type="entry name" value="P-loop containing nucleoside triphosphate hydrolases"/>
    <property type="match status" value="1"/>
</dbReference>
<keyword evidence="5" id="KW-1185">Reference proteome</keyword>
<proteinExistence type="predicted"/>
<accession>A0A4T0FNI0</accession>
<dbReference type="InterPro" id="IPR003439">
    <property type="entry name" value="ABC_transporter-like_ATP-bd"/>
</dbReference>
<evidence type="ECO:0000256" key="2">
    <source>
        <dbReference type="ARBA" id="ARBA00022840"/>
    </source>
</evidence>
<organism evidence="4 5">
    <name type="scientific">Wallemia hederae</name>
    <dbReference type="NCBI Taxonomy" id="1540922"/>
    <lineage>
        <taxon>Eukaryota</taxon>
        <taxon>Fungi</taxon>
        <taxon>Dikarya</taxon>
        <taxon>Basidiomycota</taxon>
        <taxon>Wallemiomycotina</taxon>
        <taxon>Wallemiomycetes</taxon>
        <taxon>Wallemiales</taxon>
        <taxon>Wallemiaceae</taxon>
        <taxon>Wallemia</taxon>
    </lineage>
</organism>